<proteinExistence type="predicted"/>
<protein>
    <submittedName>
        <fullName evidence="1">Uncharacterized protein</fullName>
    </submittedName>
</protein>
<name>A0A371ICD4_MUCPR</name>
<accession>A0A371ICD4</accession>
<evidence type="ECO:0000313" key="2">
    <source>
        <dbReference type="Proteomes" id="UP000257109"/>
    </source>
</evidence>
<reference evidence="1" key="1">
    <citation type="submission" date="2018-05" db="EMBL/GenBank/DDBJ databases">
        <title>Draft genome of Mucuna pruriens seed.</title>
        <authorList>
            <person name="Nnadi N.E."/>
            <person name="Vos R."/>
            <person name="Hasami M.H."/>
            <person name="Devisetty U.K."/>
            <person name="Aguiy J.C."/>
        </authorList>
    </citation>
    <scope>NUCLEOTIDE SEQUENCE [LARGE SCALE GENOMIC DNA]</scope>
    <source>
        <strain evidence="1">JCA_2017</strain>
    </source>
</reference>
<comment type="caution">
    <text evidence="1">The sequence shown here is derived from an EMBL/GenBank/DDBJ whole genome shotgun (WGS) entry which is preliminary data.</text>
</comment>
<dbReference type="Proteomes" id="UP000257109">
    <property type="component" value="Unassembled WGS sequence"/>
</dbReference>
<gene>
    <name evidence="1" type="ORF">CR513_02461</name>
</gene>
<sequence length="123" mass="13689">MQTSACAQVRTKDDKVGGFGSDSSTTSHLDKTLFFIFSKSPRVSRNVARTVSSSLAAEVLSKRGFNSGTKHGDGVSSLVWHRKAQALVKRIEDFPSRTAWWMLMPMLNPLFGKRVIWIEITEA</sequence>
<keyword evidence="2" id="KW-1185">Reference proteome</keyword>
<feature type="non-terminal residue" evidence="1">
    <location>
        <position position="1"/>
    </location>
</feature>
<evidence type="ECO:0000313" key="1">
    <source>
        <dbReference type="EMBL" id="RDY12701.1"/>
    </source>
</evidence>
<organism evidence="1 2">
    <name type="scientific">Mucuna pruriens</name>
    <name type="common">Velvet bean</name>
    <name type="synonym">Dolichos pruriens</name>
    <dbReference type="NCBI Taxonomy" id="157652"/>
    <lineage>
        <taxon>Eukaryota</taxon>
        <taxon>Viridiplantae</taxon>
        <taxon>Streptophyta</taxon>
        <taxon>Embryophyta</taxon>
        <taxon>Tracheophyta</taxon>
        <taxon>Spermatophyta</taxon>
        <taxon>Magnoliopsida</taxon>
        <taxon>eudicotyledons</taxon>
        <taxon>Gunneridae</taxon>
        <taxon>Pentapetalae</taxon>
        <taxon>rosids</taxon>
        <taxon>fabids</taxon>
        <taxon>Fabales</taxon>
        <taxon>Fabaceae</taxon>
        <taxon>Papilionoideae</taxon>
        <taxon>50 kb inversion clade</taxon>
        <taxon>NPAAA clade</taxon>
        <taxon>indigoferoid/millettioid clade</taxon>
        <taxon>Phaseoleae</taxon>
        <taxon>Mucuna</taxon>
    </lineage>
</organism>
<dbReference type="EMBL" id="QJKJ01000422">
    <property type="protein sequence ID" value="RDY12701.1"/>
    <property type="molecule type" value="Genomic_DNA"/>
</dbReference>
<dbReference type="AlphaFoldDB" id="A0A371ICD4"/>